<dbReference type="SMART" id="SM00448">
    <property type="entry name" value="REC"/>
    <property type="match status" value="1"/>
</dbReference>
<evidence type="ECO:0000313" key="6">
    <source>
        <dbReference type="Proteomes" id="UP000264071"/>
    </source>
</evidence>
<reference evidence="5 6" key="1">
    <citation type="journal article" date="2018" name="Nat. Biotechnol.">
        <title>A standardized bacterial taxonomy based on genome phylogeny substantially revises the tree of life.</title>
        <authorList>
            <person name="Parks D.H."/>
            <person name="Chuvochina M."/>
            <person name="Waite D.W."/>
            <person name="Rinke C."/>
            <person name="Skarshewski A."/>
            <person name="Chaumeil P.A."/>
            <person name="Hugenholtz P."/>
        </authorList>
    </citation>
    <scope>NUCLEOTIDE SEQUENCE [LARGE SCALE GENOMIC DNA]</scope>
    <source>
        <strain evidence="5">UBA8844</strain>
    </source>
</reference>
<comment type="caution">
    <text evidence="5">The sequence shown here is derived from an EMBL/GenBank/DDBJ whole genome shotgun (WGS) entry which is preliminary data.</text>
</comment>
<dbReference type="CDD" id="cd00130">
    <property type="entry name" value="PAS"/>
    <property type="match status" value="2"/>
</dbReference>
<evidence type="ECO:0000259" key="3">
    <source>
        <dbReference type="PROSITE" id="PS50110"/>
    </source>
</evidence>
<evidence type="ECO:0000313" key="5">
    <source>
        <dbReference type="EMBL" id="HCT57741.1"/>
    </source>
</evidence>
<evidence type="ECO:0000256" key="2">
    <source>
        <dbReference type="PROSITE-ProRule" id="PRU00169"/>
    </source>
</evidence>
<dbReference type="Gene3D" id="3.30.450.20">
    <property type="entry name" value="PAS domain"/>
    <property type="match status" value="2"/>
</dbReference>
<evidence type="ECO:0000259" key="4">
    <source>
        <dbReference type="PROSITE" id="PS50112"/>
    </source>
</evidence>
<evidence type="ECO:0000256" key="1">
    <source>
        <dbReference type="ARBA" id="ARBA00022553"/>
    </source>
</evidence>
<dbReference type="InterPro" id="IPR011006">
    <property type="entry name" value="CheY-like_superfamily"/>
</dbReference>
<dbReference type="OMA" id="IMANASW"/>
<dbReference type="Pfam" id="PF00072">
    <property type="entry name" value="Response_reg"/>
    <property type="match status" value="1"/>
</dbReference>
<dbReference type="SMART" id="SM00091">
    <property type="entry name" value="PAS"/>
    <property type="match status" value="2"/>
</dbReference>
<dbReference type="AlphaFoldDB" id="A0A3D4V9F4"/>
<dbReference type="InterPro" id="IPR001789">
    <property type="entry name" value="Sig_transdc_resp-reg_receiver"/>
</dbReference>
<dbReference type="InterPro" id="IPR000014">
    <property type="entry name" value="PAS"/>
</dbReference>
<dbReference type="Gene3D" id="3.40.50.2300">
    <property type="match status" value="1"/>
</dbReference>
<gene>
    <name evidence="5" type="ORF">DGD08_11125</name>
</gene>
<feature type="domain" description="Response regulatory" evidence="3">
    <location>
        <begin position="13"/>
        <end position="128"/>
    </location>
</feature>
<organism evidence="5 6">
    <name type="scientific">Gemmatimonas aurantiaca</name>
    <dbReference type="NCBI Taxonomy" id="173480"/>
    <lineage>
        <taxon>Bacteria</taxon>
        <taxon>Pseudomonadati</taxon>
        <taxon>Gemmatimonadota</taxon>
        <taxon>Gemmatimonadia</taxon>
        <taxon>Gemmatimonadales</taxon>
        <taxon>Gemmatimonadaceae</taxon>
        <taxon>Gemmatimonas</taxon>
    </lineage>
</organism>
<dbReference type="SUPFAM" id="SSF55785">
    <property type="entry name" value="PYP-like sensor domain (PAS domain)"/>
    <property type="match status" value="2"/>
</dbReference>
<dbReference type="PROSITE" id="PS50110">
    <property type="entry name" value="RESPONSE_REGULATORY"/>
    <property type="match status" value="1"/>
</dbReference>
<dbReference type="PANTHER" id="PTHR44591">
    <property type="entry name" value="STRESS RESPONSE REGULATOR PROTEIN 1"/>
    <property type="match status" value="1"/>
</dbReference>
<dbReference type="CDD" id="cd17534">
    <property type="entry name" value="REC_DC-like"/>
    <property type="match status" value="1"/>
</dbReference>
<dbReference type="PROSITE" id="PS50112">
    <property type="entry name" value="PAS"/>
    <property type="match status" value="1"/>
</dbReference>
<feature type="domain" description="PAS" evidence="4">
    <location>
        <begin position="140"/>
        <end position="213"/>
    </location>
</feature>
<dbReference type="InterPro" id="IPR035965">
    <property type="entry name" value="PAS-like_dom_sf"/>
</dbReference>
<dbReference type="PANTHER" id="PTHR44591:SF24">
    <property type="entry name" value="PROTEIN-GLUTAMATE METHYLESTERASE_PROTEIN-GLUTAMINE GLUTAMINASE 1"/>
    <property type="match status" value="1"/>
</dbReference>
<protein>
    <submittedName>
        <fullName evidence="5">PAS domain S-box protein</fullName>
    </submittedName>
</protein>
<sequence length="423" mass="46840">MPVPIPVSPAQHRVLVVEDEALIAAELVDRLRRRGYDVVGPEDSAAAAIEAVATLRPTVVLMDIRLKGERDGIDAANEIHRRFNVPVVFLTANADSATYERAHTTAQYGYVLKPFHERDLFLALDLALHRHRIERDLRASSLTFAPISDGVADAVVVADRDEMVRYLNPSAERLLGWTLYDAVEQGLVLSQLLKLESSVPGRTVPLTEGLRGDWHDDDAWVINRQEERIPVAWRCRAMVSPHGEPAGHVHTLTDLRAQRRLEKMRRAADGLLRVAFEASPAAIALLDGDGNIVRHNPGFLTMIGLSADASQIEGAADTHVWPSDRAAFTEWLKSAPAPGTRAAPVEMHLRHMAGRSVQVLATVVKVPDTLDGQPIILWQSQRIEQQKELINEAMHRSAANTKGVKALLPFRHILLVEDEPSLR</sequence>
<dbReference type="SUPFAM" id="SSF52172">
    <property type="entry name" value="CheY-like"/>
    <property type="match status" value="1"/>
</dbReference>
<name>A0A3D4V9F4_9BACT</name>
<feature type="modified residue" description="4-aspartylphosphate" evidence="2">
    <location>
        <position position="63"/>
    </location>
</feature>
<dbReference type="InterPro" id="IPR050595">
    <property type="entry name" value="Bact_response_regulator"/>
</dbReference>
<dbReference type="GO" id="GO:0000160">
    <property type="term" value="P:phosphorelay signal transduction system"/>
    <property type="evidence" value="ECO:0007669"/>
    <property type="project" value="InterPro"/>
</dbReference>
<dbReference type="EMBL" id="DPIY01000010">
    <property type="protein sequence ID" value="HCT57741.1"/>
    <property type="molecule type" value="Genomic_DNA"/>
</dbReference>
<dbReference type="Proteomes" id="UP000264071">
    <property type="component" value="Unassembled WGS sequence"/>
</dbReference>
<dbReference type="NCBIfam" id="TIGR00229">
    <property type="entry name" value="sensory_box"/>
    <property type="match status" value="1"/>
</dbReference>
<dbReference type="Pfam" id="PF13188">
    <property type="entry name" value="PAS_8"/>
    <property type="match status" value="2"/>
</dbReference>
<accession>A0A3D4V9F4</accession>
<keyword evidence="1 2" id="KW-0597">Phosphoprotein</keyword>
<proteinExistence type="predicted"/>